<name>A0A0D3K5A1_EMIH1</name>
<dbReference type="InterPro" id="IPR016130">
    <property type="entry name" value="Tyr_Pase_AS"/>
</dbReference>
<dbReference type="PANTHER" id="PTHR43883:SF1">
    <property type="entry name" value="GLUCONOKINASE"/>
    <property type="match status" value="1"/>
</dbReference>
<dbReference type="GeneID" id="17276208"/>
<evidence type="ECO:0000256" key="2">
    <source>
        <dbReference type="SAM" id="MobiDB-lite"/>
    </source>
</evidence>
<dbReference type="PROSITE" id="PS00383">
    <property type="entry name" value="TYR_PHOSPHATASE_1"/>
    <property type="match status" value="1"/>
</dbReference>
<feature type="domain" description="Tyrosine specific protein phosphatases" evidence="3">
    <location>
        <begin position="286"/>
        <end position="348"/>
    </location>
</feature>
<dbReference type="Pfam" id="PF22547">
    <property type="entry name" value="2H-SAK"/>
    <property type="match status" value="1"/>
</dbReference>
<protein>
    <recommendedName>
        <fullName evidence="3">Tyrosine specific protein phosphatases domain-containing protein</fullName>
    </recommendedName>
</protein>
<dbReference type="SUPFAM" id="SSF52799">
    <property type="entry name" value="(Phosphotyrosine protein) phosphatases II"/>
    <property type="match status" value="1"/>
</dbReference>
<dbReference type="Pfam" id="PF13671">
    <property type="entry name" value="AAA_33"/>
    <property type="match status" value="1"/>
</dbReference>
<dbReference type="HOGENOM" id="CLU_381511_0_0_1"/>
<evidence type="ECO:0000256" key="1">
    <source>
        <dbReference type="ARBA" id="ARBA00022801"/>
    </source>
</evidence>
<dbReference type="Gene3D" id="3.90.190.10">
    <property type="entry name" value="Protein tyrosine phosphatase superfamily"/>
    <property type="match status" value="1"/>
</dbReference>
<accession>A0A0D3K5A1</accession>
<dbReference type="Proteomes" id="UP000013827">
    <property type="component" value="Unassembled WGS sequence"/>
</dbReference>
<evidence type="ECO:0000313" key="4">
    <source>
        <dbReference type="EnsemblProtists" id="EOD30936"/>
    </source>
</evidence>
<organism evidence="4 5">
    <name type="scientific">Emiliania huxleyi (strain CCMP1516)</name>
    <dbReference type="NCBI Taxonomy" id="280463"/>
    <lineage>
        <taxon>Eukaryota</taxon>
        <taxon>Haptista</taxon>
        <taxon>Haptophyta</taxon>
        <taxon>Prymnesiophyceae</taxon>
        <taxon>Isochrysidales</taxon>
        <taxon>Noelaerhabdaceae</taxon>
        <taxon>Emiliania</taxon>
    </lineage>
</organism>
<dbReference type="PaxDb" id="2903-EOD30936"/>
<dbReference type="Pfam" id="PF22784">
    <property type="entry name" value="PTP-SAK"/>
    <property type="match status" value="1"/>
</dbReference>
<dbReference type="PROSITE" id="PS50056">
    <property type="entry name" value="TYR_PHOSPHATASE_2"/>
    <property type="match status" value="1"/>
</dbReference>
<dbReference type="Gene3D" id="3.40.50.300">
    <property type="entry name" value="P-loop containing nucleotide triphosphate hydrolases"/>
    <property type="match status" value="1"/>
</dbReference>
<dbReference type="KEGG" id="ehx:EMIHUDRAFT_202973"/>
<evidence type="ECO:0000259" key="3">
    <source>
        <dbReference type="PROSITE" id="PS50056"/>
    </source>
</evidence>
<dbReference type="InterPro" id="IPR000387">
    <property type="entry name" value="Tyr_Pase_dom"/>
</dbReference>
<reference evidence="5" key="1">
    <citation type="journal article" date="2013" name="Nature">
        <title>Pan genome of the phytoplankton Emiliania underpins its global distribution.</title>
        <authorList>
            <person name="Read B.A."/>
            <person name="Kegel J."/>
            <person name="Klute M.J."/>
            <person name="Kuo A."/>
            <person name="Lefebvre S.C."/>
            <person name="Maumus F."/>
            <person name="Mayer C."/>
            <person name="Miller J."/>
            <person name="Monier A."/>
            <person name="Salamov A."/>
            <person name="Young J."/>
            <person name="Aguilar M."/>
            <person name="Claverie J.M."/>
            <person name="Frickenhaus S."/>
            <person name="Gonzalez K."/>
            <person name="Herman E.K."/>
            <person name="Lin Y.C."/>
            <person name="Napier J."/>
            <person name="Ogata H."/>
            <person name="Sarno A.F."/>
            <person name="Shmutz J."/>
            <person name="Schroeder D."/>
            <person name="de Vargas C."/>
            <person name="Verret F."/>
            <person name="von Dassow P."/>
            <person name="Valentin K."/>
            <person name="Van de Peer Y."/>
            <person name="Wheeler G."/>
            <person name="Dacks J.B."/>
            <person name="Delwiche C.F."/>
            <person name="Dyhrman S.T."/>
            <person name="Glockner G."/>
            <person name="John U."/>
            <person name="Richards T."/>
            <person name="Worden A.Z."/>
            <person name="Zhang X."/>
            <person name="Grigoriev I.V."/>
            <person name="Allen A.E."/>
            <person name="Bidle K."/>
            <person name="Borodovsky M."/>
            <person name="Bowler C."/>
            <person name="Brownlee C."/>
            <person name="Cock J.M."/>
            <person name="Elias M."/>
            <person name="Gladyshev V.N."/>
            <person name="Groth M."/>
            <person name="Guda C."/>
            <person name="Hadaegh A."/>
            <person name="Iglesias-Rodriguez M.D."/>
            <person name="Jenkins J."/>
            <person name="Jones B.M."/>
            <person name="Lawson T."/>
            <person name="Leese F."/>
            <person name="Lindquist E."/>
            <person name="Lobanov A."/>
            <person name="Lomsadze A."/>
            <person name="Malik S.B."/>
            <person name="Marsh M.E."/>
            <person name="Mackinder L."/>
            <person name="Mock T."/>
            <person name="Mueller-Roeber B."/>
            <person name="Pagarete A."/>
            <person name="Parker M."/>
            <person name="Probert I."/>
            <person name="Quesneville H."/>
            <person name="Raines C."/>
            <person name="Rensing S.A."/>
            <person name="Riano-Pachon D.M."/>
            <person name="Richier S."/>
            <person name="Rokitta S."/>
            <person name="Shiraiwa Y."/>
            <person name="Soanes D.M."/>
            <person name="van der Giezen M."/>
            <person name="Wahlund T.M."/>
            <person name="Williams B."/>
            <person name="Wilson W."/>
            <person name="Wolfe G."/>
            <person name="Wurch L.L."/>
        </authorList>
    </citation>
    <scope>NUCLEOTIDE SEQUENCE</scope>
</reference>
<reference evidence="4" key="2">
    <citation type="submission" date="2024-10" db="UniProtKB">
        <authorList>
            <consortium name="EnsemblProtists"/>
        </authorList>
    </citation>
    <scope>IDENTIFICATION</scope>
</reference>
<evidence type="ECO:0000313" key="5">
    <source>
        <dbReference type="Proteomes" id="UP000013827"/>
    </source>
</evidence>
<feature type="compositionally biased region" description="Polar residues" evidence="2">
    <location>
        <begin position="715"/>
        <end position="726"/>
    </location>
</feature>
<dbReference type="RefSeq" id="XP_005783365.1">
    <property type="nucleotide sequence ID" value="XM_005783308.1"/>
</dbReference>
<keyword evidence="5" id="KW-1185">Reference proteome</keyword>
<feature type="region of interest" description="Disordered" evidence="2">
    <location>
        <begin position="706"/>
        <end position="726"/>
    </location>
</feature>
<dbReference type="InterPro" id="IPR057023">
    <property type="entry name" value="PTP-SAK"/>
</dbReference>
<dbReference type="GO" id="GO:0016791">
    <property type="term" value="F:phosphatase activity"/>
    <property type="evidence" value="ECO:0007669"/>
    <property type="project" value="UniProtKB-ARBA"/>
</dbReference>
<dbReference type="InterPro" id="IPR029021">
    <property type="entry name" value="Prot-tyrosine_phosphatase-like"/>
</dbReference>
<dbReference type="InterPro" id="IPR027417">
    <property type="entry name" value="P-loop_NTPase"/>
</dbReference>
<dbReference type="SUPFAM" id="SSF52540">
    <property type="entry name" value="P-loop containing nucleoside triphosphate hydrolases"/>
    <property type="match status" value="1"/>
</dbReference>
<sequence>MADSQRLELAHGTLRLVGGSVDQAAAAFSVNVPDELKSKRHQRDGSASHHVTLISKHEADAIVSRQGGTRDEHLQTLLQRVGGLSFSWRALGLGSTSCQGSRAFFVVLGWPELSLLRASYGLHPCTLHITCGFMPRDVHGVAKGCHFLLPGLCNRAALDTSLQIATLLAAASEEDVPALSNVFPPLPPLDALTARIGSQAALRSIYTLPSLARCNWVVPGRIMCGDCGALVTHARELCAAGVTTIVNLQTKGERDAVPYHHGVLKLNSAAKFVELPIKDQQTTDDARVSALVLSILSRVGDGEVFYIHCRGGHGRTGTVCSILLGAIHSLAGQVALCTFQCLHDLRAQPCFHGHGEPRDLSFVTALFDVQKAQVCRLLGGDAEVAPAPLCPQKDLSAMYGQGASKYDEETLQEWQSRGVAASKAAKQRDWTAACLEFEACVSLRPDWEKGVACLLKARSKRREAAQVDGDGGRRMEEAVTSATVAATPASSKPLRRLGAHVPLFVVLAGLPGAGQSTFAKALAHSREEWLLIDSDETGGRRETEAAVCAGCKSVTAAAKRGGGGKHSRLIVDKCNVRTAERASLLALALPLLPQKPDTTVVYFATETATCIERVASRTDHPSIPYGHGRPAVQSMAKALELPAAVAAAAQAKEGAAWRSVEVDGLRWIVVNSFEQVNALLSSWGAGPAEVAPAGFKKFPRTRHVLNTGGSAVPSPITSHNSHNMGP</sequence>
<dbReference type="InterPro" id="IPR052732">
    <property type="entry name" value="Cell-binding_unc_protein"/>
</dbReference>
<proteinExistence type="predicted"/>
<dbReference type="AlphaFoldDB" id="A0A0D3K5A1"/>
<dbReference type="EnsemblProtists" id="EOD30936">
    <property type="protein sequence ID" value="EOD30936"/>
    <property type="gene ID" value="EMIHUDRAFT_202973"/>
</dbReference>
<dbReference type="PANTHER" id="PTHR43883">
    <property type="entry name" value="SLR0207 PROTEIN"/>
    <property type="match status" value="1"/>
</dbReference>
<keyword evidence="1" id="KW-0378">Hydrolase</keyword>
<dbReference type="InterPro" id="IPR054498">
    <property type="entry name" value="2H-SAK"/>
</dbReference>